<dbReference type="InterPro" id="IPR006677">
    <property type="entry name" value="tRNA_intron_Endonuc_cat-like"/>
</dbReference>
<comment type="similarity">
    <text evidence="1 8">Belongs to the tRNA-intron endonuclease family.</text>
</comment>
<evidence type="ECO:0000256" key="6">
    <source>
        <dbReference type="ARBA" id="ARBA00062061"/>
    </source>
</evidence>
<evidence type="ECO:0000256" key="7">
    <source>
        <dbReference type="ARBA" id="ARBA00071058"/>
    </source>
</evidence>
<name>A0A1G4JII2_9SACH</name>
<reference evidence="11 12" key="1">
    <citation type="submission" date="2016-03" db="EMBL/GenBank/DDBJ databases">
        <authorList>
            <person name="Devillers H."/>
        </authorList>
    </citation>
    <scope>NUCLEOTIDE SEQUENCE [LARGE SCALE GENOMIC DNA]</scope>
    <source>
        <strain evidence="11">CBS 10888</strain>
    </source>
</reference>
<comment type="function">
    <text evidence="5">Constitutes one of the two catalytic subunit of the tRNA-splicing endonuclease complex, a complex responsible for identification and cleavage of the splice sites in pre-tRNA. It cleaves pre-tRNA at the 5'- and 3'-splice sites to release the intron. The products are an intron and two tRNA half-molecules bearing 2',3'-cyclic phosphate and 5'-OH termini. There are no conserved sequences at the splice sites, but the intron is invariably located at the same site in the gene, placing the splice sites an invariant distance from the constant structural features of the tRNA body. This subunit may anchor the endonuclease complex to the nuclear membrane. Probably carries the active site for 5'-splice site cleavage.</text>
</comment>
<feature type="active site" evidence="9">
    <location>
        <position position="302"/>
    </location>
</feature>
<evidence type="ECO:0000256" key="2">
    <source>
        <dbReference type="ARBA" id="ARBA00012573"/>
    </source>
</evidence>
<dbReference type="Pfam" id="PF01974">
    <property type="entry name" value="tRNA_int_endo"/>
    <property type="match status" value="1"/>
</dbReference>
<accession>A0A1G4JII2</accession>
<evidence type="ECO:0000256" key="5">
    <source>
        <dbReference type="ARBA" id="ARBA00054838"/>
    </source>
</evidence>
<dbReference type="InterPro" id="IPR036167">
    <property type="entry name" value="tRNA_intron_Endo_cat-like_sf"/>
</dbReference>
<dbReference type="OrthoDB" id="10249562at2759"/>
<keyword evidence="12" id="KW-1185">Reference proteome</keyword>
<dbReference type="InterPro" id="IPR016589">
    <property type="entry name" value="tRNA_splic_SEN2"/>
</dbReference>
<dbReference type="GO" id="GO:0003676">
    <property type="term" value="F:nucleic acid binding"/>
    <property type="evidence" value="ECO:0007669"/>
    <property type="project" value="InterPro"/>
</dbReference>
<dbReference type="STRING" id="1266660.A0A1G4JII2"/>
<dbReference type="Gene3D" id="3.40.1350.10">
    <property type="match status" value="1"/>
</dbReference>
<dbReference type="GO" id="GO:0000214">
    <property type="term" value="C:tRNA-intron endonuclease complex"/>
    <property type="evidence" value="ECO:0007669"/>
    <property type="project" value="UniProtKB-UniRule"/>
</dbReference>
<dbReference type="Proteomes" id="UP000190274">
    <property type="component" value="Chromosome F"/>
</dbReference>
<dbReference type="GO" id="GO:0032473">
    <property type="term" value="C:cytoplasmic side of mitochondrial outer membrane"/>
    <property type="evidence" value="ECO:0007669"/>
    <property type="project" value="EnsemblFungi"/>
</dbReference>
<dbReference type="PIRSF" id="PIRSF011789">
    <property type="entry name" value="tRNA_splic_SEN2"/>
    <property type="match status" value="1"/>
</dbReference>
<evidence type="ECO:0000313" key="11">
    <source>
        <dbReference type="EMBL" id="SCU90227.1"/>
    </source>
</evidence>
<dbReference type="NCBIfam" id="TIGR00324">
    <property type="entry name" value="endA"/>
    <property type="match status" value="1"/>
</dbReference>
<evidence type="ECO:0000259" key="10">
    <source>
        <dbReference type="Pfam" id="PF01974"/>
    </source>
</evidence>
<protein>
    <recommendedName>
        <fullName evidence="7 8">tRNA-splicing endonuclease subunit Sen2</fullName>
        <ecNumber evidence="2 8">4.6.1.16</ecNumber>
    </recommendedName>
</protein>
<comment type="subunit">
    <text evidence="6">Heterotetramer composed of SEN2, SEN15, SEN34 and SEN54. Interacts directly with SEN54.</text>
</comment>
<evidence type="ECO:0000256" key="3">
    <source>
        <dbReference type="ARBA" id="ARBA00022694"/>
    </source>
</evidence>
<dbReference type="CDD" id="cd22363">
    <property type="entry name" value="tRNA-intron_lyase_C"/>
    <property type="match status" value="1"/>
</dbReference>
<feature type="active site" evidence="9">
    <location>
        <position position="263"/>
    </location>
</feature>
<dbReference type="EMBL" id="LT598458">
    <property type="protein sequence ID" value="SCU90227.1"/>
    <property type="molecule type" value="Genomic_DNA"/>
</dbReference>
<keyword evidence="4 8" id="KW-0456">Lyase</keyword>
<evidence type="ECO:0000256" key="4">
    <source>
        <dbReference type="ARBA" id="ARBA00023239"/>
    </source>
</evidence>
<dbReference type="AlphaFoldDB" id="A0A1G4JII2"/>
<proteinExistence type="inferred from homology"/>
<dbReference type="PANTHER" id="PTHR21227:SF0">
    <property type="entry name" value="TRNA-SPLICING ENDONUCLEASE SUBUNIT SEN2"/>
    <property type="match status" value="1"/>
</dbReference>
<evidence type="ECO:0000256" key="1">
    <source>
        <dbReference type="ARBA" id="ARBA00008078"/>
    </source>
</evidence>
<dbReference type="PANTHER" id="PTHR21227">
    <property type="entry name" value="TRNA-SPLICING ENDONUCLEASE SUBUNIT SEN2"/>
    <property type="match status" value="1"/>
</dbReference>
<gene>
    <name evidence="11" type="ORF">LADA_0F02630G</name>
</gene>
<evidence type="ECO:0000256" key="8">
    <source>
        <dbReference type="PIRNR" id="PIRNR011789"/>
    </source>
</evidence>
<evidence type="ECO:0000313" key="12">
    <source>
        <dbReference type="Proteomes" id="UP000190274"/>
    </source>
</evidence>
<feature type="domain" description="tRNA intron endonuclease catalytic" evidence="10">
    <location>
        <begin position="234"/>
        <end position="310"/>
    </location>
</feature>
<dbReference type="InterPro" id="IPR006676">
    <property type="entry name" value="tRNA_splic"/>
</dbReference>
<dbReference type="SUPFAM" id="SSF53032">
    <property type="entry name" value="tRNA-intron endonuclease catalytic domain-like"/>
    <property type="match status" value="1"/>
</dbReference>
<feature type="active site" evidence="9">
    <location>
        <position position="271"/>
    </location>
</feature>
<dbReference type="FunFam" id="3.40.1350.10:FF:000011">
    <property type="entry name" value="tRNA-splicing endonuclease subunit Sen2"/>
    <property type="match status" value="1"/>
</dbReference>
<dbReference type="GO" id="GO:0000213">
    <property type="term" value="F:tRNA-intron lyase activity"/>
    <property type="evidence" value="ECO:0007669"/>
    <property type="project" value="UniProtKB-UniRule"/>
</dbReference>
<dbReference type="InterPro" id="IPR011856">
    <property type="entry name" value="tRNA_endonuc-like_dom_sf"/>
</dbReference>
<dbReference type="EC" id="4.6.1.16" evidence="2 8"/>
<sequence length="351" mass="40969">MPKYIPNAKQYKHPLPIHPLDNLPPLISHNPLSWVYWLYKYLSSTNQLAVNIHVELSSGKHITVADPNEMLYLWRNGFFGTAQLSRSEPTWRQRTLARLGEEDSPQALEHVTQQRRLQRLEFKRQRASFEETKLSLRRQGVDESEILQQERDFLKSLRDREIQLQGQNAVSLRDSDIELFDNEDKLKELEVLELMPVEAVFLTFALPVLDMPIASLLASLCGSRPTYDEIHELCIKYAAYHHYRSHGWCVRSGIKFGCHYLLYKRGPPFHHAEYGVMVLNSEDSMDYTFYSSIARVLGGAKKSFILCYVELCESQDTVLRHWNAGRFDRVFGSYKVGEIMYRRWVPGKNRD</sequence>
<evidence type="ECO:0000256" key="9">
    <source>
        <dbReference type="PIRSR" id="PIRSR011789-1"/>
    </source>
</evidence>
<organism evidence="11 12">
    <name type="scientific">Lachancea dasiensis</name>
    <dbReference type="NCBI Taxonomy" id="1072105"/>
    <lineage>
        <taxon>Eukaryota</taxon>
        <taxon>Fungi</taxon>
        <taxon>Dikarya</taxon>
        <taxon>Ascomycota</taxon>
        <taxon>Saccharomycotina</taxon>
        <taxon>Saccharomycetes</taxon>
        <taxon>Saccharomycetales</taxon>
        <taxon>Saccharomycetaceae</taxon>
        <taxon>Lachancea</taxon>
    </lineage>
</organism>
<dbReference type="GO" id="GO:0000379">
    <property type="term" value="P:tRNA-type intron splice site recognition and cleavage"/>
    <property type="evidence" value="ECO:0007669"/>
    <property type="project" value="EnsemblFungi"/>
</dbReference>
<keyword evidence="3 8" id="KW-0819">tRNA processing</keyword>